<proteinExistence type="predicted"/>
<reference evidence="4 5" key="1">
    <citation type="submission" date="2018-08" db="EMBL/GenBank/DDBJ databases">
        <title>A genome reference for cultivated species of the human gut microbiota.</title>
        <authorList>
            <person name="Zou Y."/>
            <person name="Xue W."/>
            <person name="Luo G."/>
        </authorList>
    </citation>
    <scope>NUCLEOTIDE SEQUENCE [LARGE SCALE GENOMIC DNA]</scope>
    <source>
        <strain evidence="2 5">AF14-26</strain>
        <strain evidence="3 4">AM18-6</strain>
    </source>
</reference>
<protein>
    <submittedName>
        <fullName evidence="3">Uncharacterized protein</fullName>
    </submittedName>
</protein>
<dbReference type="Proteomes" id="UP001079672">
    <property type="component" value="Unassembled WGS sequence"/>
</dbReference>
<sequence length="69" mass="7796">MDEVIKLGYLAGATRFRRISDKLYIDGNKLYSDEKVLFKAICFSAYYALSVSKKPLTVLDLANIIAFLT</sequence>
<dbReference type="AlphaFoldDB" id="A0A081TTN9"/>
<accession>A0A081TTN9</accession>
<dbReference type="Proteomes" id="UP000286270">
    <property type="component" value="Unassembled WGS sequence"/>
</dbReference>
<organism evidence="3 4">
    <name type="scientific">Bacteroides fragilis</name>
    <dbReference type="NCBI Taxonomy" id="817"/>
    <lineage>
        <taxon>Bacteria</taxon>
        <taxon>Pseudomonadati</taxon>
        <taxon>Bacteroidota</taxon>
        <taxon>Bacteroidia</taxon>
        <taxon>Bacteroidales</taxon>
        <taxon>Bacteroidaceae</taxon>
        <taxon>Bacteroides</taxon>
    </lineage>
</organism>
<dbReference type="Proteomes" id="UP000266644">
    <property type="component" value="Unassembled WGS sequence"/>
</dbReference>
<evidence type="ECO:0000313" key="4">
    <source>
        <dbReference type="Proteomes" id="UP000266644"/>
    </source>
</evidence>
<dbReference type="EMBL" id="JAPTZU010000002">
    <property type="protein sequence ID" value="MCZ2687006.1"/>
    <property type="molecule type" value="Genomic_DNA"/>
</dbReference>
<dbReference type="RefSeq" id="WP_032540977.1">
    <property type="nucleotide sequence ID" value="NZ_CABJEQ010000017.1"/>
</dbReference>
<comment type="caution">
    <text evidence="3">The sequence shown here is derived from an EMBL/GenBank/DDBJ whole genome shotgun (WGS) entry which is preliminary data.</text>
</comment>
<gene>
    <name evidence="3" type="ORF">DW228_07235</name>
    <name evidence="2" type="ORF">DWW08_15910</name>
    <name evidence="1" type="ORF">O1433_05780</name>
</gene>
<evidence type="ECO:0000313" key="2">
    <source>
        <dbReference type="EMBL" id="RGV51139.1"/>
    </source>
</evidence>
<dbReference type="EMBL" id="QRJE01000009">
    <property type="protein sequence ID" value="RHH14013.1"/>
    <property type="molecule type" value="Genomic_DNA"/>
</dbReference>
<dbReference type="EMBL" id="QRZH01000014">
    <property type="protein sequence ID" value="RGV51139.1"/>
    <property type="molecule type" value="Genomic_DNA"/>
</dbReference>
<evidence type="ECO:0000313" key="5">
    <source>
        <dbReference type="Proteomes" id="UP000286270"/>
    </source>
</evidence>
<evidence type="ECO:0000313" key="1">
    <source>
        <dbReference type="EMBL" id="MCZ2687006.1"/>
    </source>
</evidence>
<reference evidence="1" key="2">
    <citation type="submission" date="2022-12" db="EMBL/GenBank/DDBJ databases">
        <title>Development of a Multilocus Sequence Typing Scheme for Bacteroides fragilis Based on Whole Genome Sequencing Data and Clinical Application.</title>
        <authorList>
            <person name="Nielsen F.D."/>
            <person name="Justesen U.S."/>
        </authorList>
    </citation>
    <scope>NUCLEOTIDE SEQUENCE</scope>
    <source>
        <strain evidence="1">BF_AM_ODE_DK_2015_4</strain>
    </source>
</reference>
<evidence type="ECO:0000313" key="3">
    <source>
        <dbReference type="EMBL" id="RHH14013.1"/>
    </source>
</evidence>
<name>A0A081TTN9_BACFG</name>